<dbReference type="CDD" id="cd06423">
    <property type="entry name" value="CESA_like"/>
    <property type="match status" value="1"/>
</dbReference>
<keyword evidence="3" id="KW-0808">Transferase</keyword>
<dbReference type="Pfam" id="PF01522">
    <property type="entry name" value="Polysacc_deac_1"/>
    <property type="match status" value="1"/>
</dbReference>
<feature type="domain" description="NodB homology" evidence="5">
    <location>
        <begin position="78"/>
        <end position="265"/>
    </location>
</feature>
<keyword evidence="2" id="KW-0328">Glycosyltransferase</keyword>
<dbReference type="EMBL" id="JAIBOA010000025">
    <property type="protein sequence ID" value="MBW8486599.1"/>
    <property type="molecule type" value="Genomic_DNA"/>
</dbReference>
<accession>A0ABS7G1L5</accession>
<feature type="transmembrane region" description="Helical" evidence="4">
    <location>
        <begin position="305"/>
        <end position="327"/>
    </location>
</feature>
<protein>
    <submittedName>
        <fullName evidence="6">Bifunctional polysaccharide deacetylase/glycosyltransferase family 2 protein</fullName>
    </submittedName>
</protein>
<dbReference type="InterPro" id="IPR029044">
    <property type="entry name" value="Nucleotide-diphossugar_trans"/>
</dbReference>
<feature type="transmembrane region" description="Helical" evidence="4">
    <location>
        <begin position="624"/>
        <end position="644"/>
    </location>
</feature>
<gene>
    <name evidence="6" type="ORF">K1Y72_29815</name>
</gene>
<evidence type="ECO:0000259" key="5">
    <source>
        <dbReference type="PROSITE" id="PS51677"/>
    </source>
</evidence>
<keyword evidence="4" id="KW-0812">Transmembrane</keyword>
<dbReference type="RefSeq" id="WP_220169839.1">
    <property type="nucleotide sequence ID" value="NZ_JAIBOA010000025.1"/>
</dbReference>
<comment type="similarity">
    <text evidence="1">Belongs to the glycosyltransferase 2 family.</text>
</comment>
<feature type="transmembrane region" description="Helical" evidence="4">
    <location>
        <begin position="593"/>
        <end position="618"/>
    </location>
</feature>
<dbReference type="SUPFAM" id="SSF53448">
    <property type="entry name" value="Nucleotide-diphospho-sugar transferases"/>
    <property type="match status" value="1"/>
</dbReference>
<evidence type="ECO:0000256" key="2">
    <source>
        <dbReference type="ARBA" id="ARBA00022676"/>
    </source>
</evidence>
<keyword evidence="4" id="KW-1133">Transmembrane helix</keyword>
<reference evidence="6 7" key="1">
    <citation type="submission" date="2021-07" db="EMBL/GenBank/DDBJ databases">
        <title>Actinomadura sp. PM05-2 isolated from lichen.</title>
        <authorList>
            <person name="Somphong A."/>
            <person name="Phongsopitanun W."/>
            <person name="Tanasupawat S."/>
            <person name="Peongsungnone V."/>
        </authorList>
    </citation>
    <scope>NUCLEOTIDE SEQUENCE [LARGE SCALE GENOMIC DNA]</scope>
    <source>
        <strain evidence="6 7">PM05-2</strain>
    </source>
</reference>
<evidence type="ECO:0000256" key="3">
    <source>
        <dbReference type="ARBA" id="ARBA00022679"/>
    </source>
</evidence>
<proteinExistence type="inferred from homology"/>
<organism evidence="6 7">
    <name type="scientific">Actinomadura parmotrematis</name>
    <dbReference type="NCBI Taxonomy" id="2864039"/>
    <lineage>
        <taxon>Bacteria</taxon>
        <taxon>Bacillati</taxon>
        <taxon>Actinomycetota</taxon>
        <taxon>Actinomycetes</taxon>
        <taxon>Streptosporangiales</taxon>
        <taxon>Thermomonosporaceae</taxon>
        <taxon>Actinomadura</taxon>
    </lineage>
</organism>
<comment type="caution">
    <text evidence="6">The sequence shown here is derived from an EMBL/GenBank/DDBJ whole genome shotgun (WGS) entry which is preliminary data.</text>
</comment>
<dbReference type="PROSITE" id="PS51257">
    <property type="entry name" value="PROKAR_LIPOPROTEIN"/>
    <property type="match status" value="1"/>
</dbReference>
<dbReference type="SUPFAM" id="SSF88713">
    <property type="entry name" value="Glycoside hydrolase/deacetylase"/>
    <property type="match status" value="1"/>
</dbReference>
<evidence type="ECO:0000256" key="1">
    <source>
        <dbReference type="ARBA" id="ARBA00006739"/>
    </source>
</evidence>
<dbReference type="PANTHER" id="PTHR43630">
    <property type="entry name" value="POLY-BETA-1,6-N-ACETYL-D-GLUCOSAMINE SYNTHASE"/>
    <property type="match status" value="1"/>
</dbReference>
<sequence>MARRRPGAPGVRWVIMALVALAFGCVLAVNGIVTAGFGADGKAGAPGGNRAVPAGVAGGGPIVDTAHGPPKLYRVPDRTLVLTFDDGPDPRWTPRILEVLRRHRVPATFFVVGSAVARHPGVARQIRAAGGEIGLHTFTHADLSAVPDWRVRAELSQSQLAVAGALGVTSSLVRPPYSSTTAGIDDGEWRVLGDLGAGGYTTVLTTLDSEDWRRPGVDRIVANATPRDGRGQVLLFHDAGGDRAQTVEALDRLIPRLQARGYRFSTVAGAMRQPTVNPAAAPDERRRGGLLLTTVSVAAGVTDGLALLLLVVGALMVARLLLMLAVARRHVRSRRGHSWGPPVTGPATVIVPAYNESACIADTVRSLKRSRHPIEIIVVDDGSTDGTADIAEGLGLPGVRVLRRSNGGKPSALNAGIAAARTELVVMMDGDTVFTPDTVGDLVQPFADPDVGAVAGNAKVANRRGLVARFQHIEYVIGFSIDRRVYDLARCMPTVPGAVGAFRRSALHEVGGVSDDTLAEDTDLTMALVRAGWWVVCRPDAVAWTEAPATLGQLWRQRYRWSYGTMQSMWKHRRAVVERGPSGRFGRLGLAHLALFQVLLPLLAPLVDVLLLYGLLFLDPVTTAGVWLGVLGVQLAGAAYAFRLDREPLRALWALPVQQFVYRQLMYAVLIQSMITAVGGMRLRWHKLQRTGGLGALVEPDAAAPAPRR</sequence>
<dbReference type="PANTHER" id="PTHR43630:SF1">
    <property type="entry name" value="POLY-BETA-1,6-N-ACETYL-D-GLUCOSAMINE SYNTHASE"/>
    <property type="match status" value="1"/>
</dbReference>
<name>A0ABS7G1L5_9ACTN</name>
<dbReference type="Pfam" id="PF13641">
    <property type="entry name" value="Glyco_tranf_2_3"/>
    <property type="match status" value="1"/>
</dbReference>
<dbReference type="Proteomes" id="UP000774570">
    <property type="component" value="Unassembled WGS sequence"/>
</dbReference>
<dbReference type="InterPro" id="IPR002509">
    <property type="entry name" value="NODB_dom"/>
</dbReference>
<keyword evidence="4" id="KW-0472">Membrane</keyword>
<evidence type="ECO:0000313" key="7">
    <source>
        <dbReference type="Proteomes" id="UP000774570"/>
    </source>
</evidence>
<keyword evidence="7" id="KW-1185">Reference proteome</keyword>
<dbReference type="Gene3D" id="3.90.550.10">
    <property type="entry name" value="Spore Coat Polysaccharide Biosynthesis Protein SpsA, Chain A"/>
    <property type="match status" value="1"/>
</dbReference>
<dbReference type="PROSITE" id="PS51677">
    <property type="entry name" value="NODB"/>
    <property type="match status" value="1"/>
</dbReference>
<dbReference type="Gene3D" id="3.20.20.370">
    <property type="entry name" value="Glycoside hydrolase/deacetylase"/>
    <property type="match status" value="1"/>
</dbReference>
<dbReference type="InterPro" id="IPR011330">
    <property type="entry name" value="Glyco_hydro/deAcase_b/a-brl"/>
</dbReference>
<evidence type="ECO:0000313" key="6">
    <source>
        <dbReference type="EMBL" id="MBW8486599.1"/>
    </source>
</evidence>
<evidence type="ECO:0000256" key="4">
    <source>
        <dbReference type="SAM" id="Phobius"/>
    </source>
</evidence>